<dbReference type="InterPro" id="IPR023013">
    <property type="entry name" value="AGPR_AS"/>
</dbReference>
<proteinExistence type="inferred from homology"/>
<comment type="similarity">
    <text evidence="7">Belongs to the NAGSA dehydrogenase family. Type 1 subfamily.</text>
</comment>
<dbReference type="EC" id="1.2.1.38" evidence="7"/>
<dbReference type="STRING" id="201973.SAMN04488025_13720"/>
<dbReference type="InterPro" id="IPR036291">
    <property type="entry name" value="NAD(P)-bd_dom_sf"/>
</dbReference>
<dbReference type="RefSeq" id="WP_092041017.1">
    <property type="nucleotide sequence ID" value="NZ_FOOK01000037.1"/>
</dbReference>
<keyword evidence="3 7" id="KW-0028">Amino-acid biosynthesis</keyword>
<keyword evidence="2 7" id="KW-0055">Arginine biosynthesis</keyword>
<dbReference type="PANTHER" id="PTHR32338">
    <property type="entry name" value="N-ACETYL-GAMMA-GLUTAMYL-PHOSPHATE REDUCTASE, CHLOROPLASTIC-RELATED-RELATED"/>
    <property type="match status" value="1"/>
</dbReference>
<dbReference type="UniPathway" id="UPA00068">
    <property type="reaction ID" value="UER00108"/>
</dbReference>
<evidence type="ECO:0000256" key="1">
    <source>
        <dbReference type="ARBA" id="ARBA00004862"/>
    </source>
</evidence>
<feature type="domain" description="Semialdehyde dehydrogenase NAD-binding" evidence="9">
    <location>
        <begin position="2"/>
        <end position="139"/>
    </location>
</feature>
<dbReference type="OrthoDB" id="9801289at2"/>
<dbReference type="FunFam" id="3.30.360.10:FF:000014">
    <property type="entry name" value="N-acetyl-gamma-glutamyl-phosphate reductase"/>
    <property type="match status" value="1"/>
</dbReference>
<dbReference type="InterPro" id="IPR050085">
    <property type="entry name" value="AGPR"/>
</dbReference>
<comment type="subcellular location">
    <subcellularLocation>
        <location evidence="7">Cytoplasm</location>
    </subcellularLocation>
</comment>
<name>A0A1I2SB15_9BACL</name>
<dbReference type="GO" id="GO:0006526">
    <property type="term" value="P:L-arginine biosynthetic process"/>
    <property type="evidence" value="ECO:0007669"/>
    <property type="project" value="UniProtKB-UniRule"/>
</dbReference>
<evidence type="ECO:0000259" key="9">
    <source>
        <dbReference type="SMART" id="SM00859"/>
    </source>
</evidence>
<keyword evidence="5 7" id="KW-0560">Oxidoreductase</keyword>
<evidence type="ECO:0000256" key="5">
    <source>
        <dbReference type="ARBA" id="ARBA00023002"/>
    </source>
</evidence>
<evidence type="ECO:0000256" key="8">
    <source>
        <dbReference type="PROSITE-ProRule" id="PRU10010"/>
    </source>
</evidence>
<dbReference type="GO" id="GO:0051287">
    <property type="term" value="F:NAD binding"/>
    <property type="evidence" value="ECO:0007669"/>
    <property type="project" value="InterPro"/>
</dbReference>
<evidence type="ECO:0000313" key="11">
    <source>
        <dbReference type="Proteomes" id="UP000198661"/>
    </source>
</evidence>
<dbReference type="HAMAP" id="MF_00150">
    <property type="entry name" value="ArgC_type1"/>
    <property type="match status" value="1"/>
</dbReference>
<dbReference type="InterPro" id="IPR058924">
    <property type="entry name" value="AGPR_dimerisation_dom"/>
</dbReference>
<dbReference type="PANTHER" id="PTHR32338:SF10">
    <property type="entry name" value="N-ACETYL-GAMMA-GLUTAMYL-PHOSPHATE REDUCTASE, CHLOROPLASTIC-RELATED"/>
    <property type="match status" value="1"/>
</dbReference>
<comment type="function">
    <text evidence="7">Catalyzes the NADPH-dependent reduction of N-acetyl-5-glutamyl phosphate to yield N-acetyl-L-glutamate 5-semialdehyde.</text>
</comment>
<dbReference type="Gene3D" id="3.30.360.10">
    <property type="entry name" value="Dihydrodipicolinate Reductase, domain 2"/>
    <property type="match status" value="1"/>
</dbReference>
<organism evidence="10 11">
    <name type="scientific">Planifilum fulgidum</name>
    <dbReference type="NCBI Taxonomy" id="201973"/>
    <lineage>
        <taxon>Bacteria</taxon>
        <taxon>Bacillati</taxon>
        <taxon>Bacillota</taxon>
        <taxon>Bacilli</taxon>
        <taxon>Bacillales</taxon>
        <taxon>Thermoactinomycetaceae</taxon>
        <taxon>Planifilum</taxon>
    </lineage>
</organism>
<dbReference type="Proteomes" id="UP000198661">
    <property type="component" value="Unassembled WGS sequence"/>
</dbReference>
<dbReference type="Pfam" id="PF22698">
    <property type="entry name" value="Semialdhyde_dhC_1"/>
    <property type="match status" value="1"/>
</dbReference>
<evidence type="ECO:0000256" key="2">
    <source>
        <dbReference type="ARBA" id="ARBA00022571"/>
    </source>
</evidence>
<dbReference type="Pfam" id="PF01118">
    <property type="entry name" value="Semialdhyde_dh"/>
    <property type="match status" value="1"/>
</dbReference>
<dbReference type="InterPro" id="IPR000706">
    <property type="entry name" value="AGPR_type-1"/>
</dbReference>
<dbReference type="GO" id="GO:0003942">
    <property type="term" value="F:N-acetyl-gamma-glutamyl-phosphate reductase activity"/>
    <property type="evidence" value="ECO:0007669"/>
    <property type="project" value="UniProtKB-UniRule"/>
</dbReference>
<evidence type="ECO:0000256" key="6">
    <source>
        <dbReference type="ARBA" id="ARBA00050557"/>
    </source>
</evidence>
<dbReference type="NCBIfam" id="TIGR01850">
    <property type="entry name" value="argC"/>
    <property type="match status" value="1"/>
</dbReference>
<gene>
    <name evidence="7" type="primary">argC</name>
    <name evidence="10" type="ORF">SAMN04488025_13720</name>
</gene>
<evidence type="ECO:0000256" key="3">
    <source>
        <dbReference type="ARBA" id="ARBA00022605"/>
    </source>
</evidence>
<dbReference type="SMART" id="SM00859">
    <property type="entry name" value="Semialdhyde_dh"/>
    <property type="match status" value="1"/>
</dbReference>
<protein>
    <recommendedName>
        <fullName evidence="7">N-acetyl-gamma-glutamyl-phosphate reductase</fullName>
        <shortName evidence="7">AGPR</shortName>
        <ecNumber evidence="7">1.2.1.38</ecNumber>
    </recommendedName>
    <alternativeName>
        <fullName evidence="7">N-acetyl-glutamate semialdehyde dehydrogenase</fullName>
        <shortName evidence="7">NAGSA dehydrogenase</shortName>
    </alternativeName>
</protein>
<comment type="pathway">
    <text evidence="1 7">Amino-acid biosynthesis; L-arginine biosynthesis; N(2)-acetyl-L-ornithine from L-glutamate: step 3/4.</text>
</comment>
<evidence type="ECO:0000313" key="10">
    <source>
        <dbReference type="EMBL" id="SFG47236.1"/>
    </source>
</evidence>
<dbReference type="GO" id="GO:0005737">
    <property type="term" value="C:cytoplasm"/>
    <property type="evidence" value="ECO:0007669"/>
    <property type="project" value="UniProtKB-SubCell"/>
</dbReference>
<dbReference type="CDD" id="cd17895">
    <property type="entry name" value="AGPR_1_N"/>
    <property type="match status" value="1"/>
</dbReference>
<evidence type="ECO:0000256" key="4">
    <source>
        <dbReference type="ARBA" id="ARBA00022857"/>
    </source>
</evidence>
<dbReference type="Gene3D" id="3.40.50.720">
    <property type="entry name" value="NAD(P)-binding Rossmann-like Domain"/>
    <property type="match status" value="1"/>
</dbReference>
<comment type="catalytic activity">
    <reaction evidence="6 7">
        <text>N-acetyl-L-glutamate 5-semialdehyde + phosphate + NADP(+) = N-acetyl-L-glutamyl 5-phosphate + NADPH + H(+)</text>
        <dbReference type="Rhea" id="RHEA:21588"/>
        <dbReference type="ChEBI" id="CHEBI:15378"/>
        <dbReference type="ChEBI" id="CHEBI:29123"/>
        <dbReference type="ChEBI" id="CHEBI:43474"/>
        <dbReference type="ChEBI" id="CHEBI:57783"/>
        <dbReference type="ChEBI" id="CHEBI:57936"/>
        <dbReference type="ChEBI" id="CHEBI:58349"/>
        <dbReference type="EC" id="1.2.1.38"/>
    </reaction>
</comment>
<sequence length="343" mass="38248">MNTVVIGSTGYGGVELIRLLENHPEARIGALVSSSQPREPLRAVYPHLSHMEETLEELDPDRLCEAGEVIFFATPPGVSSRWAPRFAERGKVCIDLSGDFRLTGEAYRRWYGREPAPGDWLERAVYGLSEWYAEQIRSASLISNPGCYPTASLLALIPLLRERAIDPDTIVIDAKSGVSGAGRGLKLNTLFCEVNENLRPYRVDAHQHTPEIERYASEAWGSPVRVTFIPHLVPMNRGILITLTARAAEGWTRRRLEEMYRGIYQAAPFVRIRPENDWPGTKQVQGSNYCDLAVHLDERTGRVIVMSVIDNLVKGAAGQAVQNLNLRMGWDETAGLEGLPLYP</sequence>
<keyword evidence="11" id="KW-1185">Reference proteome</keyword>
<dbReference type="InterPro" id="IPR000534">
    <property type="entry name" value="Semialdehyde_DH_NAD-bd"/>
</dbReference>
<feature type="active site" evidence="7 8">
    <location>
        <position position="147"/>
    </location>
</feature>
<keyword evidence="4 7" id="KW-0521">NADP</keyword>
<dbReference type="CDD" id="cd23934">
    <property type="entry name" value="AGPR_1_C"/>
    <property type="match status" value="1"/>
</dbReference>
<accession>A0A1I2SB15</accession>
<dbReference type="SUPFAM" id="SSF51735">
    <property type="entry name" value="NAD(P)-binding Rossmann-fold domains"/>
    <property type="match status" value="1"/>
</dbReference>
<evidence type="ECO:0000256" key="7">
    <source>
        <dbReference type="HAMAP-Rule" id="MF_00150"/>
    </source>
</evidence>
<keyword evidence="7" id="KW-0963">Cytoplasm</keyword>
<dbReference type="PROSITE" id="PS01224">
    <property type="entry name" value="ARGC"/>
    <property type="match status" value="1"/>
</dbReference>
<reference evidence="10 11" key="1">
    <citation type="submission" date="2016-10" db="EMBL/GenBank/DDBJ databases">
        <authorList>
            <person name="de Groot N.N."/>
        </authorList>
    </citation>
    <scope>NUCLEOTIDE SEQUENCE [LARGE SCALE GENOMIC DNA]</scope>
    <source>
        <strain evidence="10 11">DSM 44945</strain>
    </source>
</reference>
<dbReference type="SUPFAM" id="SSF55347">
    <property type="entry name" value="Glyceraldehyde-3-phosphate dehydrogenase-like, C-terminal domain"/>
    <property type="match status" value="1"/>
</dbReference>
<dbReference type="AlphaFoldDB" id="A0A1I2SB15"/>
<dbReference type="GO" id="GO:0070401">
    <property type="term" value="F:NADP+ binding"/>
    <property type="evidence" value="ECO:0007669"/>
    <property type="project" value="InterPro"/>
</dbReference>
<dbReference type="EMBL" id="FOOK01000037">
    <property type="protein sequence ID" value="SFG47236.1"/>
    <property type="molecule type" value="Genomic_DNA"/>
</dbReference>